<evidence type="ECO:0000313" key="3">
    <source>
        <dbReference type="EMBL" id="TWF98649.1"/>
    </source>
</evidence>
<reference evidence="3 4" key="1">
    <citation type="submission" date="2019-06" db="EMBL/GenBank/DDBJ databases">
        <title>Sequencing the genomes of 1000 actinobacteria strains.</title>
        <authorList>
            <person name="Klenk H.-P."/>
        </authorList>
    </citation>
    <scope>NUCLEOTIDE SEQUENCE [LARGE SCALE GENOMIC DNA]</scope>
    <source>
        <strain evidence="3 4">DSM 44826</strain>
    </source>
</reference>
<dbReference type="RefSeq" id="WP_145905047.1">
    <property type="nucleotide sequence ID" value="NZ_BAAAMZ010000012.1"/>
</dbReference>
<dbReference type="InterPro" id="IPR000468">
    <property type="entry name" value="Barstar"/>
</dbReference>
<evidence type="ECO:0000256" key="1">
    <source>
        <dbReference type="ARBA" id="ARBA00006845"/>
    </source>
</evidence>
<dbReference type="EMBL" id="VIWT01000001">
    <property type="protein sequence ID" value="TWF98649.1"/>
    <property type="molecule type" value="Genomic_DNA"/>
</dbReference>
<accession>A0A561UGZ8</accession>
<dbReference type="OrthoDB" id="8859549at2"/>
<dbReference type="Proteomes" id="UP000317940">
    <property type="component" value="Unassembled WGS sequence"/>
</dbReference>
<dbReference type="InterPro" id="IPR035905">
    <property type="entry name" value="Barstar-like_sf"/>
</dbReference>
<name>A0A561UGZ8_9ACTN</name>
<protein>
    <submittedName>
        <fullName evidence="3">Barstar (Barnase inhibitor)</fullName>
    </submittedName>
</protein>
<organism evidence="3 4">
    <name type="scientific">Kitasatospora viridis</name>
    <dbReference type="NCBI Taxonomy" id="281105"/>
    <lineage>
        <taxon>Bacteria</taxon>
        <taxon>Bacillati</taxon>
        <taxon>Actinomycetota</taxon>
        <taxon>Actinomycetes</taxon>
        <taxon>Kitasatosporales</taxon>
        <taxon>Streptomycetaceae</taxon>
        <taxon>Kitasatospora</taxon>
    </lineage>
</organism>
<keyword evidence="4" id="KW-1185">Reference proteome</keyword>
<dbReference type="Pfam" id="PF01337">
    <property type="entry name" value="Barstar"/>
    <property type="match status" value="1"/>
</dbReference>
<dbReference type="Gene3D" id="3.30.370.10">
    <property type="entry name" value="Barstar-like"/>
    <property type="match status" value="1"/>
</dbReference>
<dbReference type="SUPFAM" id="SSF52038">
    <property type="entry name" value="Barstar-related"/>
    <property type="match status" value="1"/>
</dbReference>
<feature type="domain" description="Barstar (barnase inhibitor)" evidence="2">
    <location>
        <begin position="162"/>
        <end position="244"/>
    </location>
</feature>
<gene>
    <name evidence="3" type="ORF">FHX73_112470</name>
</gene>
<evidence type="ECO:0000259" key="2">
    <source>
        <dbReference type="Pfam" id="PF01337"/>
    </source>
</evidence>
<proteinExistence type="inferred from homology"/>
<dbReference type="AlphaFoldDB" id="A0A561UGZ8"/>
<comment type="similarity">
    <text evidence="1">Belongs to the barstar family.</text>
</comment>
<evidence type="ECO:0000313" key="4">
    <source>
        <dbReference type="Proteomes" id="UP000317940"/>
    </source>
</evidence>
<comment type="caution">
    <text evidence="3">The sequence shown here is derived from an EMBL/GenBank/DDBJ whole genome shotgun (WGS) entry which is preliminary data.</text>
</comment>
<sequence>MAPYYRLFDDELRREILSADDVDGFFTDAPQPESALVGFLGTTLPAAARPQSFEDVELQVLDRSGQPMARYYIGAVDLTASAVADDASGATDVLASLGGYSLPYPGAREIWRRWASGVPVERGEWRSYRPDLHGSWLHVVQQSWFGAGRRAKRHSAAPRYLVDGADMPTIASFYCALGEAVNGAGGYFGSNPSALEDCLAAGGPGEARFELVWQNFAAAEQRIDEAELGYVLAVLRDAGVDLERRDAG</sequence>